<proteinExistence type="predicted"/>
<organism evidence="2 3">
    <name type="scientific">Nocardia vinacea</name>
    <dbReference type="NCBI Taxonomy" id="96468"/>
    <lineage>
        <taxon>Bacteria</taxon>
        <taxon>Bacillati</taxon>
        <taxon>Actinomycetota</taxon>
        <taxon>Actinomycetes</taxon>
        <taxon>Mycobacteriales</taxon>
        <taxon>Nocardiaceae</taxon>
        <taxon>Nocardia</taxon>
    </lineage>
</organism>
<feature type="domain" description="DUF4440" evidence="1">
    <location>
        <begin position="26"/>
        <end position="125"/>
    </location>
</feature>
<dbReference type="Gene3D" id="3.10.450.50">
    <property type="match status" value="1"/>
</dbReference>
<protein>
    <submittedName>
        <fullName evidence="2">Nuclear transport factor 2 family protein</fullName>
    </submittedName>
</protein>
<dbReference type="InterPro" id="IPR032710">
    <property type="entry name" value="NTF2-like_dom_sf"/>
</dbReference>
<dbReference type="InterPro" id="IPR027843">
    <property type="entry name" value="DUF4440"/>
</dbReference>
<name>A0ABZ1YUH0_9NOCA</name>
<dbReference type="RefSeq" id="WP_329410625.1">
    <property type="nucleotide sequence ID" value="NZ_CP109441.1"/>
</dbReference>
<accession>A0ABZ1YUH0</accession>
<evidence type="ECO:0000313" key="3">
    <source>
        <dbReference type="Proteomes" id="UP001432062"/>
    </source>
</evidence>
<dbReference type="SUPFAM" id="SSF54427">
    <property type="entry name" value="NTF2-like"/>
    <property type="match status" value="1"/>
</dbReference>
<gene>
    <name evidence="2" type="ORF">OG563_47975</name>
</gene>
<evidence type="ECO:0000313" key="2">
    <source>
        <dbReference type="EMBL" id="WUV46681.1"/>
    </source>
</evidence>
<dbReference type="EMBL" id="CP109441">
    <property type="protein sequence ID" value="WUV46681.1"/>
    <property type="molecule type" value="Genomic_DNA"/>
</dbReference>
<evidence type="ECO:0000259" key="1">
    <source>
        <dbReference type="Pfam" id="PF14534"/>
    </source>
</evidence>
<reference evidence="2" key="1">
    <citation type="submission" date="2022-10" db="EMBL/GenBank/DDBJ databases">
        <title>The complete genomes of actinobacterial strains from the NBC collection.</title>
        <authorList>
            <person name="Joergensen T.S."/>
            <person name="Alvarez Arevalo M."/>
            <person name="Sterndorff E.B."/>
            <person name="Faurdal D."/>
            <person name="Vuksanovic O."/>
            <person name="Mourched A.-S."/>
            <person name="Charusanti P."/>
            <person name="Shaw S."/>
            <person name="Blin K."/>
            <person name="Weber T."/>
        </authorList>
    </citation>
    <scope>NUCLEOTIDE SEQUENCE</scope>
    <source>
        <strain evidence="2">NBC_01482</strain>
    </source>
</reference>
<dbReference type="Proteomes" id="UP001432062">
    <property type="component" value="Chromosome"/>
</dbReference>
<dbReference type="Pfam" id="PF14534">
    <property type="entry name" value="DUF4440"/>
    <property type="match status" value="1"/>
</dbReference>
<sequence length="150" mass="16875">MLSHSSFRIARSDDRALITAVLHRYAALAREDADWSAIAELFTVDAQFRLQDGTTFARDEISGVVRGEEAAIIRHHVTTVDITFLSDDEAHTETFYVAITDEAGPDHWGTWHDVFRRQADGTWSIAERLVTADGADPDGWLMRIYTQTPP</sequence>
<keyword evidence="3" id="KW-1185">Reference proteome</keyword>
<dbReference type="CDD" id="cd00531">
    <property type="entry name" value="NTF2_like"/>
    <property type="match status" value="1"/>
</dbReference>